<dbReference type="KEGG" id="ggr:HKW67_14080"/>
<dbReference type="RefSeq" id="WP_171225986.1">
    <property type="nucleotide sequence ID" value="NZ_CP053085.1"/>
</dbReference>
<dbReference type="EMBL" id="CP053085">
    <property type="protein sequence ID" value="QJR36554.1"/>
    <property type="molecule type" value="Genomic_DNA"/>
</dbReference>
<dbReference type="Proteomes" id="UP000500938">
    <property type="component" value="Chromosome"/>
</dbReference>
<sequence length="139" mass="15024">MTTAAATPAPTPASIPTSTEYHKALRLLYVANTISDAQWSMLRAHCLAPDYTLTTVELAEAAGFEKPGAVNLNYGRFGAKLAGRLLYTVPPKEPQASVFATFAEGGAEAPQTRWTLRPEIVAAVKLLNWFPRLAKHKTA</sequence>
<evidence type="ECO:0000313" key="2">
    <source>
        <dbReference type="Proteomes" id="UP000500938"/>
    </source>
</evidence>
<proteinExistence type="predicted"/>
<accession>A0A6M4INJ1</accession>
<protein>
    <submittedName>
        <fullName evidence="1">Uncharacterized protein</fullName>
    </submittedName>
</protein>
<organism evidence="1 2">
    <name type="scientific">Gemmatimonas groenlandica</name>
    <dbReference type="NCBI Taxonomy" id="2732249"/>
    <lineage>
        <taxon>Bacteria</taxon>
        <taxon>Pseudomonadati</taxon>
        <taxon>Gemmatimonadota</taxon>
        <taxon>Gemmatimonadia</taxon>
        <taxon>Gemmatimonadales</taxon>
        <taxon>Gemmatimonadaceae</taxon>
        <taxon>Gemmatimonas</taxon>
    </lineage>
</organism>
<reference evidence="1 2" key="1">
    <citation type="submission" date="2020-05" db="EMBL/GenBank/DDBJ databases">
        <title>Complete genome sequence of Gemmatimonas greenlandica TET16.</title>
        <authorList>
            <person name="Zeng Y."/>
        </authorList>
    </citation>
    <scope>NUCLEOTIDE SEQUENCE [LARGE SCALE GENOMIC DNA]</scope>
    <source>
        <strain evidence="1 2">TET16</strain>
    </source>
</reference>
<name>A0A6M4INJ1_9BACT</name>
<gene>
    <name evidence="1" type="ORF">HKW67_14080</name>
</gene>
<keyword evidence="2" id="KW-1185">Reference proteome</keyword>
<evidence type="ECO:0000313" key="1">
    <source>
        <dbReference type="EMBL" id="QJR36554.1"/>
    </source>
</evidence>
<dbReference type="AlphaFoldDB" id="A0A6M4INJ1"/>